<dbReference type="Proteomes" id="UP001595947">
    <property type="component" value="Unassembled WGS sequence"/>
</dbReference>
<evidence type="ECO:0000313" key="1">
    <source>
        <dbReference type="EMBL" id="MFC5063304.1"/>
    </source>
</evidence>
<reference evidence="2" key="1">
    <citation type="journal article" date="2019" name="Int. J. Syst. Evol. Microbiol.">
        <title>The Global Catalogue of Microorganisms (GCM) 10K type strain sequencing project: providing services to taxonomists for standard genome sequencing and annotation.</title>
        <authorList>
            <consortium name="The Broad Institute Genomics Platform"/>
            <consortium name="The Broad Institute Genome Sequencing Center for Infectious Disease"/>
            <person name="Wu L."/>
            <person name="Ma J."/>
        </authorList>
    </citation>
    <scope>NUCLEOTIDE SEQUENCE [LARGE SCALE GENOMIC DNA]</scope>
    <source>
        <strain evidence="2">CGMCC 4.7093</strain>
    </source>
</reference>
<dbReference type="RefSeq" id="WP_378036650.1">
    <property type="nucleotide sequence ID" value="NZ_JBHSIV010000012.1"/>
</dbReference>
<gene>
    <name evidence="1" type="ORF">ACFPBZ_13880</name>
</gene>
<dbReference type="SUPFAM" id="SSF47598">
    <property type="entry name" value="Ribbon-helix-helix"/>
    <property type="match status" value="1"/>
</dbReference>
<name>A0ABV9YMY3_9PSEU</name>
<comment type="caution">
    <text evidence="1">The sequence shown here is derived from an EMBL/GenBank/DDBJ whole genome shotgun (WGS) entry which is preliminary data.</text>
</comment>
<accession>A0ABV9YMY3</accession>
<dbReference type="EMBL" id="JBHSIV010000012">
    <property type="protein sequence ID" value="MFC5063304.1"/>
    <property type="molecule type" value="Genomic_DNA"/>
</dbReference>
<protein>
    <submittedName>
        <fullName evidence="1">Uncharacterized protein</fullName>
    </submittedName>
</protein>
<evidence type="ECO:0000313" key="2">
    <source>
        <dbReference type="Proteomes" id="UP001595947"/>
    </source>
</evidence>
<dbReference type="InterPro" id="IPR010985">
    <property type="entry name" value="Ribbon_hlx_hlx"/>
</dbReference>
<keyword evidence="2" id="KW-1185">Reference proteome</keyword>
<sequence length="79" mass="8104">MSAERITVSLPAELVARARAAVDGGEAPSVSAYVAEAMRAKAERSEALGRLAAVLGGRPPVAELNAVRARWGLPGLPTP</sequence>
<proteinExistence type="predicted"/>
<organism evidence="1 2">
    <name type="scientific">Actinomycetospora atypica</name>
    <dbReference type="NCBI Taxonomy" id="1290095"/>
    <lineage>
        <taxon>Bacteria</taxon>
        <taxon>Bacillati</taxon>
        <taxon>Actinomycetota</taxon>
        <taxon>Actinomycetes</taxon>
        <taxon>Pseudonocardiales</taxon>
        <taxon>Pseudonocardiaceae</taxon>
        <taxon>Actinomycetospora</taxon>
    </lineage>
</organism>
<dbReference type="Gene3D" id="6.10.180.30">
    <property type="match status" value="1"/>
</dbReference>